<organism evidence="3 4">
    <name type="scientific">Plantactinospora sonchi</name>
    <dbReference type="NCBI Taxonomy" id="1544735"/>
    <lineage>
        <taxon>Bacteria</taxon>
        <taxon>Bacillati</taxon>
        <taxon>Actinomycetota</taxon>
        <taxon>Actinomycetes</taxon>
        <taxon>Micromonosporales</taxon>
        <taxon>Micromonosporaceae</taxon>
        <taxon>Plantactinospora</taxon>
    </lineage>
</organism>
<reference evidence="3 4" key="1">
    <citation type="submission" date="2024-01" db="EMBL/GenBank/DDBJ databases">
        <title>Genome insights into Plantactinospora sonchi sp. nov.</title>
        <authorList>
            <person name="Wang L."/>
        </authorList>
    </citation>
    <scope>NUCLEOTIDE SEQUENCE [LARGE SCALE GENOMIC DNA]</scope>
    <source>
        <strain evidence="3 4">NEAU-QY2</strain>
    </source>
</reference>
<dbReference type="PANTHER" id="PTHR43233">
    <property type="entry name" value="FAMILY N-ACETYLTRANSFERASE, PUTATIVE (AFU_ORTHOLOGUE AFUA_6G03350)-RELATED"/>
    <property type="match status" value="1"/>
</dbReference>
<gene>
    <name evidence="3" type="ORF">V1633_22420</name>
</gene>
<evidence type="ECO:0000259" key="2">
    <source>
        <dbReference type="PROSITE" id="PS51186"/>
    </source>
</evidence>
<sequence>MLTLTRDDGYEISDDAGRLDVDRVHHWLSTDAYWARDRPRDVMLRAIEGSWVYGVYRPDDQAQVAFARVVTDGATFAWLCDVYVDRAERGRGLARWLVGAIRDQLAGLRMRRILLATNDAHGLYGPLGFQPVVNPERWMEHFPQAQVTPLTGKGPDGDEPLTVEL</sequence>
<dbReference type="RefSeq" id="WP_331216347.1">
    <property type="nucleotide sequence ID" value="NZ_JAZGQK010000019.1"/>
</dbReference>
<evidence type="ECO:0000256" key="1">
    <source>
        <dbReference type="SAM" id="MobiDB-lite"/>
    </source>
</evidence>
<dbReference type="EMBL" id="JAZGQK010000019">
    <property type="protein sequence ID" value="MEE6261241.1"/>
    <property type="molecule type" value="Genomic_DNA"/>
</dbReference>
<dbReference type="InterPro" id="IPR053144">
    <property type="entry name" value="Acetyltransferase_Butenolide"/>
</dbReference>
<dbReference type="InterPro" id="IPR016181">
    <property type="entry name" value="Acyl_CoA_acyltransferase"/>
</dbReference>
<dbReference type="InterPro" id="IPR000182">
    <property type="entry name" value="GNAT_dom"/>
</dbReference>
<dbReference type="CDD" id="cd04301">
    <property type="entry name" value="NAT_SF"/>
    <property type="match status" value="1"/>
</dbReference>
<accession>A0ABU7RXL9</accession>
<feature type="region of interest" description="Disordered" evidence="1">
    <location>
        <begin position="145"/>
        <end position="165"/>
    </location>
</feature>
<dbReference type="Pfam" id="PF00583">
    <property type="entry name" value="Acetyltransf_1"/>
    <property type="match status" value="1"/>
</dbReference>
<name>A0ABU7RXL9_9ACTN</name>
<keyword evidence="4" id="KW-1185">Reference proteome</keyword>
<proteinExistence type="predicted"/>
<feature type="domain" description="N-acetyltransferase" evidence="2">
    <location>
        <begin position="10"/>
        <end position="144"/>
    </location>
</feature>
<comment type="caution">
    <text evidence="3">The sequence shown here is derived from an EMBL/GenBank/DDBJ whole genome shotgun (WGS) entry which is preliminary data.</text>
</comment>
<dbReference type="PANTHER" id="PTHR43233:SF1">
    <property type="entry name" value="FAMILY N-ACETYLTRANSFERASE, PUTATIVE (AFU_ORTHOLOGUE AFUA_6G03350)-RELATED"/>
    <property type="match status" value="1"/>
</dbReference>
<dbReference type="SUPFAM" id="SSF55729">
    <property type="entry name" value="Acyl-CoA N-acyltransferases (Nat)"/>
    <property type="match status" value="1"/>
</dbReference>
<dbReference type="Gene3D" id="3.40.630.30">
    <property type="match status" value="1"/>
</dbReference>
<evidence type="ECO:0000313" key="3">
    <source>
        <dbReference type="EMBL" id="MEE6261241.1"/>
    </source>
</evidence>
<protein>
    <submittedName>
        <fullName evidence="3">GNAT family N-acetyltransferase</fullName>
    </submittedName>
</protein>
<dbReference type="PROSITE" id="PS51186">
    <property type="entry name" value="GNAT"/>
    <property type="match status" value="1"/>
</dbReference>
<dbReference type="Proteomes" id="UP001332243">
    <property type="component" value="Unassembled WGS sequence"/>
</dbReference>
<evidence type="ECO:0000313" key="4">
    <source>
        <dbReference type="Proteomes" id="UP001332243"/>
    </source>
</evidence>